<dbReference type="InterPro" id="IPR036322">
    <property type="entry name" value="WD40_repeat_dom_sf"/>
</dbReference>
<dbReference type="Gene3D" id="2.130.10.10">
    <property type="entry name" value="YVTN repeat-like/Quinoprotein amine dehydrogenase"/>
    <property type="match status" value="1"/>
</dbReference>
<accession>A0A5C3LK57</accession>
<evidence type="ECO:0000256" key="1">
    <source>
        <dbReference type="ARBA" id="ARBA00022574"/>
    </source>
</evidence>
<keyword evidence="2" id="KW-0677">Repeat</keyword>
<sequence>MPPKLPGLYWDESRNRYFPESSRPKPPPPAPRPTLTKKTHQAPSSHLNATPSSSPSTSTTSQAPQSLERKRYDTPWRSAELIRGLWSGDRRERAAHEILASHYADTSRVKYTRAPTYGKIKAFCTTTINGEHRRFLGDDSGWLYSSSETAPVPGELSLLTQPWLPEVNLHPTSEISSICISGSHCVATCFGATAKISVQDLNIPGRTYLLTLNNVHDVWNAHLQGKALVLGANRQAVYIPDIDVAISVQHIHTGSDVFSVTQQDTQIYTGARNGTIERHDMRLPKHRSQKLFDERFTGHDRSSVVHLDIMADSTQLLISQVNGDLASYDLRFSGKSTPVVIYAEHVNSYTRRLGICIDHSNDFLFAAGEDSRVRGWSLASGSPLCPSPPSSVDPTTAFPVREQPAVKNYLNPFATKFAYPVEAMQMSLEGGSTCLWIASGDGLYQYRLGEKNLLYN</sequence>
<name>A0A5C3LK57_9AGAR</name>
<dbReference type="STRING" id="68775.A0A5C3LK57"/>
<evidence type="ECO:0000313" key="4">
    <source>
        <dbReference type="EMBL" id="TFK33012.1"/>
    </source>
</evidence>
<evidence type="ECO:0000313" key="5">
    <source>
        <dbReference type="Proteomes" id="UP000308652"/>
    </source>
</evidence>
<proteinExistence type="predicted"/>
<dbReference type="SUPFAM" id="SSF50978">
    <property type="entry name" value="WD40 repeat-like"/>
    <property type="match status" value="1"/>
</dbReference>
<dbReference type="EMBL" id="ML213657">
    <property type="protein sequence ID" value="TFK33012.1"/>
    <property type="molecule type" value="Genomic_DNA"/>
</dbReference>
<gene>
    <name evidence="4" type="ORF">BDQ12DRAFT_450504</name>
</gene>
<dbReference type="InterPro" id="IPR015943">
    <property type="entry name" value="WD40/YVTN_repeat-like_dom_sf"/>
</dbReference>
<feature type="compositionally biased region" description="Low complexity" evidence="3">
    <location>
        <begin position="49"/>
        <end position="66"/>
    </location>
</feature>
<evidence type="ECO:0008006" key="6">
    <source>
        <dbReference type="Google" id="ProtNLM"/>
    </source>
</evidence>
<dbReference type="InterPro" id="IPR052254">
    <property type="entry name" value="CUL4-DDB1_E3_ligase_receptor"/>
</dbReference>
<feature type="region of interest" description="Disordered" evidence="3">
    <location>
        <begin position="1"/>
        <end position="72"/>
    </location>
</feature>
<keyword evidence="5" id="KW-1185">Reference proteome</keyword>
<organism evidence="4 5">
    <name type="scientific">Crucibulum laeve</name>
    <dbReference type="NCBI Taxonomy" id="68775"/>
    <lineage>
        <taxon>Eukaryota</taxon>
        <taxon>Fungi</taxon>
        <taxon>Dikarya</taxon>
        <taxon>Basidiomycota</taxon>
        <taxon>Agaricomycotina</taxon>
        <taxon>Agaricomycetes</taxon>
        <taxon>Agaricomycetidae</taxon>
        <taxon>Agaricales</taxon>
        <taxon>Agaricineae</taxon>
        <taxon>Nidulariaceae</taxon>
        <taxon>Crucibulum</taxon>
    </lineage>
</organism>
<dbReference type="AlphaFoldDB" id="A0A5C3LK57"/>
<dbReference type="PANTHER" id="PTHR44472:SF1">
    <property type="entry name" value="DDB1 AND CUL4 ASSOCIATED FACTOR 4"/>
    <property type="match status" value="1"/>
</dbReference>
<reference evidence="4 5" key="1">
    <citation type="journal article" date="2019" name="Nat. Ecol. Evol.">
        <title>Megaphylogeny resolves global patterns of mushroom evolution.</title>
        <authorList>
            <person name="Varga T."/>
            <person name="Krizsan K."/>
            <person name="Foldi C."/>
            <person name="Dima B."/>
            <person name="Sanchez-Garcia M."/>
            <person name="Sanchez-Ramirez S."/>
            <person name="Szollosi G.J."/>
            <person name="Szarkandi J.G."/>
            <person name="Papp V."/>
            <person name="Albert L."/>
            <person name="Andreopoulos W."/>
            <person name="Angelini C."/>
            <person name="Antonin V."/>
            <person name="Barry K.W."/>
            <person name="Bougher N.L."/>
            <person name="Buchanan P."/>
            <person name="Buyck B."/>
            <person name="Bense V."/>
            <person name="Catcheside P."/>
            <person name="Chovatia M."/>
            <person name="Cooper J."/>
            <person name="Damon W."/>
            <person name="Desjardin D."/>
            <person name="Finy P."/>
            <person name="Geml J."/>
            <person name="Haridas S."/>
            <person name="Hughes K."/>
            <person name="Justo A."/>
            <person name="Karasinski D."/>
            <person name="Kautmanova I."/>
            <person name="Kiss B."/>
            <person name="Kocsube S."/>
            <person name="Kotiranta H."/>
            <person name="LaButti K.M."/>
            <person name="Lechner B.E."/>
            <person name="Liimatainen K."/>
            <person name="Lipzen A."/>
            <person name="Lukacs Z."/>
            <person name="Mihaltcheva S."/>
            <person name="Morgado L.N."/>
            <person name="Niskanen T."/>
            <person name="Noordeloos M.E."/>
            <person name="Ohm R.A."/>
            <person name="Ortiz-Santana B."/>
            <person name="Ovrebo C."/>
            <person name="Racz N."/>
            <person name="Riley R."/>
            <person name="Savchenko A."/>
            <person name="Shiryaev A."/>
            <person name="Soop K."/>
            <person name="Spirin V."/>
            <person name="Szebenyi C."/>
            <person name="Tomsovsky M."/>
            <person name="Tulloss R.E."/>
            <person name="Uehling J."/>
            <person name="Grigoriev I.V."/>
            <person name="Vagvolgyi C."/>
            <person name="Papp T."/>
            <person name="Martin F.M."/>
            <person name="Miettinen O."/>
            <person name="Hibbett D.S."/>
            <person name="Nagy L.G."/>
        </authorList>
    </citation>
    <scope>NUCLEOTIDE SEQUENCE [LARGE SCALE GENOMIC DNA]</scope>
    <source>
        <strain evidence="4 5">CBS 166.37</strain>
    </source>
</reference>
<dbReference type="OrthoDB" id="128867at2759"/>
<dbReference type="PANTHER" id="PTHR44472">
    <property type="entry name" value="DDB1- AND CUL4-ASSOCIATED FACTOR 4-RELATED"/>
    <property type="match status" value="1"/>
</dbReference>
<evidence type="ECO:0000256" key="3">
    <source>
        <dbReference type="SAM" id="MobiDB-lite"/>
    </source>
</evidence>
<dbReference type="Proteomes" id="UP000308652">
    <property type="component" value="Unassembled WGS sequence"/>
</dbReference>
<keyword evidence="1" id="KW-0853">WD repeat</keyword>
<evidence type="ECO:0000256" key="2">
    <source>
        <dbReference type="ARBA" id="ARBA00022737"/>
    </source>
</evidence>
<protein>
    <recommendedName>
        <fullName evidence="6">WD40-repeat-containing domain protein</fullName>
    </recommendedName>
</protein>